<evidence type="ECO:0000259" key="1">
    <source>
        <dbReference type="Pfam" id="PF12770"/>
    </source>
</evidence>
<sequence>MAGESPIRRAVATTDANLRAASGEIRRSVQARIHAQDRSNVAGLRKRCQRLFELLAPSMIGAAISGSRDGTLIVGKDDLNTLVPWELLHDGEDYLAYRHVIAHRTQTGRPRSGVPDVPRKDLLVIVDPTVSLKQVRLECAGFHHVIDELPRGVRPSRNIMKGRLAGPAWVRRCFADYEVAHFSGHCDSIPEKDGQAGLRFGSGIHLRLDDLPRPFPQLIFLHACGSDMSITEWDPVIARTAEIAMAGGARVFIAVSSLLPDLPSLAVIIENFYRSLFNGVTVGEALLEARRETRRTGKRSAVRDLLGCLHEIYGDPDWRFAELHGDRNNTNRATSTLASPGCQVETCTREVPPEYTNDPFNAFCPRHRLSIPDKRQEARSRKLEGQIRSLMFTREVKEAQSRYMHRISQRFAFLKDWLDIGPPHEGLRFRVLSTEGRSAQGPSQPVFWNPIRHASNVRTHLKVLGDRSRKVDGFPEENRAILRVEIAESRGRPLSKRRMFNCLVIALPDRPALLRDDFVWRPISFDQLRTTAQNLYRQRALGIDNPEMTRGQQPWVPDAAIWAWVTPLGAGEETEARIQCPARDLYLDAPDDTWHPRRLDSEGGRPTPPGLHLVVRLHEANNLHPDHPTRCSELPVMEDRWLKAAAAVFRGLLDPRDDDVLRAAIRKEVATRDYVALEDIADRFDASSWLVSLIATDLAGSKQATVTILKKQGVRYICRPDLE</sequence>
<evidence type="ECO:0000313" key="2">
    <source>
        <dbReference type="EMBL" id="MFC1572674.1"/>
    </source>
</evidence>
<dbReference type="Proteomes" id="UP001593833">
    <property type="component" value="Unassembled WGS sequence"/>
</dbReference>
<name>A0ABV6YKI5_UNCEI</name>
<dbReference type="InterPro" id="IPR024983">
    <property type="entry name" value="CHAT_dom"/>
</dbReference>
<evidence type="ECO:0000313" key="3">
    <source>
        <dbReference type="Proteomes" id="UP001593833"/>
    </source>
</evidence>
<keyword evidence="3" id="KW-1185">Reference proteome</keyword>
<proteinExistence type="predicted"/>
<feature type="domain" description="CHAT" evidence="1">
    <location>
        <begin position="46"/>
        <end position="300"/>
    </location>
</feature>
<accession>A0ABV6YKI5</accession>
<organism evidence="2 3">
    <name type="scientific">Eiseniibacteriota bacterium</name>
    <dbReference type="NCBI Taxonomy" id="2212470"/>
    <lineage>
        <taxon>Bacteria</taxon>
        <taxon>Candidatus Eiseniibacteriota</taxon>
    </lineage>
</organism>
<comment type="caution">
    <text evidence="2">The sequence shown here is derived from an EMBL/GenBank/DDBJ whole genome shotgun (WGS) entry which is preliminary data.</text>
</comment>
<reference evidence="2 3" key="1">
    <citation type="submission" date="2024-09" db="EMBL/GenBank/DDBJ databases">
        <authorList>
            <person name="D'Angelo T."/>
        </authorList>
    </citation>
    <scope>NUCLEOTIDE SEQUENCE [LARGE SCALE GENOMIC DNA]</scope>
    <source>
        <strain evidence="2">SAG AM-320-E07</strain>
    </source>
</reference>
<protein>
    <submittedName>
        <fullName evidence="2">CHAT domain-containing protein</fullName>
    </submittedName>
</protein>
<gene>
    <name evidence="2" type="ORF">ACFL6M_03645</name>
</gene>
<dbReference type="EMBL" id="JBHPKH010000028">
    <property type="protein sequence ID" value="MFC1572674.1"/>
    <property type="molecule type" value="Genomic_DNA"/>
</dbReference>
<dbReference type="Pfam" id="PF12770">
    <property type="entry name" value="CHAT"/>
    <property type="match status" value="1"/>
</dbReference>